<sequence length="265" mass="29656">MHGPNAGPPTHSRVRLSQRATRPWRAYHYFICPKRHNDSVRCTRRAVRIERVEAGIQDLYTRIGLPAVIVRSLRLSVHREMAASTAAAHEPAQQAKRTQERLNHERDTLMQAYYADAVPGTVFKKEMARLTDEMVATERQVDTSRKQLADVEQILEDALTVAANCSLHYQAAPDFVRRQINQGFFDKIWISEDGSVERYELTEPFAALMTHGSSAMSQGSNGVRSDLLAKAGDLGGNDSTPTSERGRGVNVIDMVELRGFEPLTP</sequence>
<name>A0A1G8DXQ9_PSEOR</name>
<accession>A0A1G8DXQ9</accession>
<keyword evidence="3" id="KW-1185">Reference proteome</keyword>
<proteinExistence type="predicted"/>
<dbReference type="AlphaFoldDB" id="A0A1G8DXQ9"/>
<organism evidence="2 3">
    <name type="scientific">Pseudonocardia oroxyli</name>
    <dbReference type="NCBI Taxonomy" id="366584"/>
    <lineage>
        <taxon>Bacteria</taxon>
        <taxon>Bacillati</taxon>
        <taxon>Actinomycetota</taxon>
        <taxon>Actinomycetes</taxon>
        <taxon>Pseudonocardiales</taxon>
        <taxon>Pseudonocardiaceae</taxon>
        <taxon>Pseudonocardia</taxon>
    </lineage>
</organism>
<evidence type="ECO:0000313" key="3">
    <source>
        <dbReference type="Proteomes" id="UP000198967"/>
    </source>
</evidence>
<dbReference type="STRING" id="366584.SAMN05216377_12913"/>
<reference evidence="2 3" key="1">
    <citation type="submission" date="2016-10" db="EMBL/GenBank/DDBJ databases">
        <authorList>
            <person name="de Groot N.N."/>
        </authorList>
    </citation>
    <scope>NUCLEOTIDE SEQUENCE [LARGE SCALE GENOMIC DNA]</scope>
    <source>
        <strain evidence="2 3">CGMCC 4.3143</strain>
    </source>
</reference>
<evidence type="ECO:0000313" key="2">
    <source>
        <dbReference type="EMBL" id="SDH62331.1"/>
    </source>
</evidence>
<feature type="coiled-coil region" evidence="1">
    <location>
        <begin position="92"/>
        <end position="147"/>
    </location>
</feature>
<dbReference type="EMBL" id="FNBE01000029">
    <property type="protein sequence ID" value="SDH62331.1"/>
    <property type="molecule type" value="Genomic_DNA"/>
</dbReference>
<evidence type="ECO:0008006" key="4">
    <source>
        <dbReference type="Google" id="ProtNLM"/>
    </source>
</evidence>
<gene>
    <name evidence="2" type="ORF">SAMN05216377_12913</name>
</gene>
<protein>
    <recommendedName>
        <fullName evidence="4">Recombinase zinc beta ribbon domain-containing protein</fullName>
    </recommendedName>
</protein>
<evidence type="ECO:0000256" key="1">
    <source>
        <dbReference type="SAM" id="Coils"/>
    </source>
</evidence>
<dbReference type="Proteomes" id="UP000198967">
    <property type="component" value="Unassembled WGS sequence"/>
</dbReference>
<keyword evidence="1" id="KW-0175">Coiled coil</keyword>